<feature type="transmembrane region" description="Helical" evidence="17">
    <location>
        <begin position="940"/>
        <end position="958"/>
    </location>
</feature>
<accession>A0A1D1UR64</accession>
<feature type="compositionally biased region" description="Basic and acidic residues" evidence="16">
    <location>
        <begin position="746"/>
        <end position="759"/>
    </location>
</feature>
<feature type="compositionally biased region" description="Basic and acidic residues" evidence="16">
    <location>
        <begin position="454"/>
        <end position="472"/>
    </location>
</feature>
<feature type="binding site" evidence="14">
    <location>
        <position position="685"/>
    </location>
    <ligand>
        <name>Ca(2+)</name>
        <dbReference type="ChEBI" id="CHEBI:29108"/>
    </ligand>
</feature>
<evidence type="ECO:0000259" key="18">
    <source>
        <dbReference type="Pfam" id="PF00520"/>
    </source>
</evidence>
<sequence length="1238" mass="140525">MSNPAATTPIAASPTTPSSHDAPDAKRSSSVIVLPGQPGSPVIKIPDKPLSSAWQKTLSSATAAAYANKSNPNSKRANTILMGKPENRPERALFCLSLTNPFRKACIKVVEWKGFDYIILATIFANCIALAIQTPYPNGDSNMVNQILEHLEYVFVVIFTGECILKICAYGFLLHSGAYLRNGLNLLDFVIVVVGLVSMILPAISQLYASEEATKKGAKDAFDVKALRAFRVLRPLRLVSGVPSLQIVLNSILMAMVPLLHIALLVLFVIMIYAIIGLELFMGALHRTCYNNDTHEMMSDPVPCGADESVCAEIGYCGKGWEGPNSGITNFDNFGLAMLTVFQCISMEGWTTIMYWMNDSVGYTWPWIYFVSLVIFGSFFVLNLVLGVLSGEFSKERDKAEKTGVFRAEREEKMINDAVKDYLDWIMHAELMEDDATDDDPDVDDRPRLKRKPTLRDRNNPGSNSKDDGEDKQTWYQRDSFKKIRRIIRKCRRACRRLIKTQHFYWAIIILVFLNTCVLATEYHGQPPWLGHFQDAANLFFVILFTLEMMFKIFCLGSEGYFAATFNRFDCFVVLSSIFEFVLTRTGLMPPLGLSVLRSARLLRIFKYTKYWKSLSLLVESLIGSIRSIVSLLLLLFLFILIFALLGMQLFGGKFSFEGETEPYRNNFDSFWQALLTVFQILTGEDWNEVMYQGVNAFGGVNSIGILCSFYFILLFICGNYILLNVFLAIAVDNLNDNEEEEKKLEERAAAKRERERRASLSSSTSNRSNQSSIHDSNEVSNHDRVRISDDPVQIQIFPPDGEATPEEEDVPEAMIEESDKKSLIEEEKKQPDGDVEAARPRSTPSPVATRMRIEMINEERRGRHREASLALRPEDQDAEEEEILEDAEEPDTPRARPRRMSEINIAEEKKPIPPYTSFFVFQPDNKFRVFCHFVCNHRYFGNVVLVCILVSSAMLAAEDPVIPSEKSDRNKILNFFDYAFTSVFTIEILLKLITYGVIGHPEAFCRNKFNMLDIMVVGVSIVSYGLENSQFSAVKILRVCRVLRPLRAINRAKGLKHVVQCVVVAIKTIWNIMLVTFMLQFIFACIGVQLFKGRFYDCTDPSKSTEDDCQGEFLVYSGNDLDDAVKIEPREWVNNKFNFDDVAKALLTLFAVSTFEGWPTLTYKAIDSNIENHGPTFNHRPYIAMFFIIYLVVIAFFMVNIFVGFVIVTFQQEGEQEYKNCELDRNQVRQSFFVYVC</sequence>
<dbReference type="GO" id="GO:0046872">
    <property type="term" value="F:metal ion binding"/>
    <property type="evidence" value="ECO:0007669"/>
    <property type="project" value="UniProtKB-KW"/>
</dbReference>
<dbReference type="AlphaFoldDB" id="A0A1D1UR64"/>
<dbReference type="PANTHER" id="PTHR45628">
    <property type="entry name" value="VOLTAGE-DEPENDENT CALCIUM CHANNEL TYPE A SUBUNIT ALPHA-1"/>
    <property type="match status" value="1"/>
</dbReference>
<keyword evidence="7" id="KW-0677">Repeat</keyword>
<keyword evidence="11" id="KW-0406">Ion transport</keyword>
<comment type="similarity">
    <text evidence="15">Belongs to the calcium channel alpha-1 subunit (TC 1.A.1.11) family.</text>
</comment>
<feature type="transmembrane region" description="Helical" evidence="17">
    <location>
        <begin position="367"/>
        <end position="389"/>
    </location>
</feature>
<feature type="binding site" evidence="14">
    <location>
        <position position="348"/>
    </location>
    <ligand>
        <name>Ca(2+)</name>
        <dbReference type="ChEBI" id="CHEBI:29108"/>
    </ligand>
</feature>
<feature type="transmembrane region" description="Helical" evidence="17">
    <location>
        <begin position="710"/>
        <end position="732"/>
    </location>
</feature>
<dbReference type="EMBL" id="BDGG01000002">
    <property type="protein sequence ID" value="GAU91941.1"/>
    <property type="molecule type" value="Genomic_DNA"/>
</dbReference>
<dbReference type="STRING" id="947166.A0A1D1UR64"/>
<feature type="region of interest" description="Disordered" evidence="16">
    <location>
        <begin position="1"/>
        <end position="40"/>
    </location>
</feature>
<feature type="transmembrane region" description="Helical" evidence="17">
    <location>
        <begin position="252"/>
        <end position="276"/>
    </location>
</feature>
<keyword evidence="12 17" id="KW-0472">Membrane</keyword>
<feature type="compositionally biased region" description="Acidic residues" evidence="16">
    <location>
        <begin position="877"/>
        <end position="891"/>
    </location>
</feature>
<dbReference type="GO" id="GO:0016323">
    <property type="term" value="C:basolateral plasma membrane"/>
    <property type="evidence" value="ECO:0007669"/>
    <property type="project" value="UniProtKB-ARBA"/>
</dbReference>
<keyword evidence="8 14" id="KW-0106">Calcium</keyword>
<dbReference type="Pfam" id="PF00520">
    <property type="entry name" value="Ion_trans"/>
    <property type="match status" value="3"/>
</dbReference>
<evidence type="ECO:0000256" key="9">
    <source>
        <dbReference type="ARBA" id="ARBA00022882"/>
    </source>
</evidence>
<dbReference type="GO" id="GO:0005891">
    <property type="term" value="C:voltage-gated calcium channel complex"/>
    <property type="evidence" value="ECO:0007669"/>
    <property type="project" value="InterPro"/>
</dbReference>
<reference evidence="19 20" key="1">
    <citation type="journal article" date="2016" name="Nat. Commun.">
        <title>Extremotolerant tardigrade genome and improved radiotolerance of human cultured cells by tardigrade-unique protein.</title>
        <authorList>
            <person name="Hashimoto T."/>
            <person name="Horikawa D.D."/>
            <person name="Saito Y."/>
            <person name="Kuwahara H."/>
            <person name="Kozuka-Hata H."/>
            <person name="Shin-I T."/>
            <person name="Minakuchi Y."/>
            <person name="Ohishi K."/>
            <person name="Motoyama A."/>
            <person name="Aizu T."/>
            <person name="Enomoto A."/>
            <person name="Kondo K."/>
            <person name="Tanaka S."/>
            <person name="Hara Y."/>
            <person name="Koshikawa S."/>
            <person name="Sagara H."/>
            <person name="Miura T."/>
            <person name="Yokobori S."/>
            <person name="Miyagawa K."/>
            <person name="Suzuki Y."/>
            <person name="Kubo T."/>
            <person name="Oyama M."/>
            <person name="Kohara Y."/>
            <person name="Fujiyama A."/>
            <person name="Arakawa K."/>
            <person name="Katayama T."/>
            <person name="Toyoda A."/>
            <person name="Kunieda T."/>
        </authorList>
    </citation>
    <scope>NUCLEOTIDE SEQUENCE [LARGE SCALE GENOMIC DNA]</scope>
    <source>
        <strain evidence="19 20">YOKOZUNA-1</strain>
    </source>
</reference>
<dbReference type="PANTHER" id="PTHR45628:SF1">
    <property type="entry name" value="VOLTAGE-DEPENDENT CALCIUM CHANNEL TYPE D SUBUNIT ALPHA-1"/>
    <property type="match status" value="1"/>
</dbReference>
<dbReference type="GO" id="GO:0098703">
    <property type="term" value="P:calcium ion import across plasma membrane"/>
    <property type="evidence" value="ECO:0007669"/>
    <property type="project" value="TreeGrafter"/>
</dbReference>
<dbReference type="InterPro" id="IPR027359">
    <property type="entry name" value="Volt_channel_dom_sf"/>
</dbReference>
<comment type="caution">
    <text evidence="19">The sequence shown here is derived from an EMBL/GenBank/DDBJ whole genome shotgun (WGS) entry which is preliminary data.</text>
</comment>
<evidence type="ECO:0000256" key="7">
    <source>
        <dbReference type="ARBA" id="ARBA00022737"/>
    </source>
</evidence>
<evidence type="ECO:0000256" key="15">
    <source>
        <dbReference type="RuleBase" id="RU003808"/>
    </source>
</evidence>
<comment type="subcellular location">
    <subcellularLocation>
        <location evidence="1 15">Membrane</location>
        <topology evidence="1 15">Multi-pass membrane protein</topology>
    </subcellularLocation>
</comment>
<dbReference type="GO" id="GO:0008331">
    <property type="term" value="F:high voltage-gated calcium channel activity"/>
    <property type="evidence" value="ECO:0007669"/>
    <property type="project" value="TreeGrafter"/>
</dbReference>
<dbReference type="FunFam" id="1.20.120.350:FF:000010">
    <property type="entry name" value="Voltage-dependent L-type calcium channel subunit alpha"/>
    <property type="match status" value="1"/>
</dbReference>
<feature type="region of interest" description="Disordered" evidence="16">
    <location>
        <begin position="436"/>
        <end position="472"/>
    </location>
</feature>
<dbReference type="InterPro" id="IPR002077">
    <property type="entry name" value="VDCCAlpha1"/>
</dbReference>
<dbReference type="GO" id="GO:0019722">
    <property type="term" value="P:calcium-mediated signaling"/>
    <property type="evidence" value="ECO:0007669"/>
    <property type="project" value="UniProtKB-ARBA"/>
</dbReference>
<feature type="transmembrane region" description="Helical" evidence="17">
    <location>
        <begin position="979"/>
        <end position="998"/>
    </location>
</feature>
<keyword evidence="9 15" id="KW-0851">Voltage-gated channel</keyword>
<dbReference type="FunFam" id="1.20.120.350:FF:000001">
    <property type="entry name" value="Voltage-dependent L-type calcium channel subunit alpha"/>
    <property type="match status" value="1"/>
</dbReference>
<feature type="transmembrane region" description="Helical" evidence="17">
    <location>
        <begin position="1183"/>
        <end position="1211"/>
    </location>
</feature>
<feature type="domain" description="Ion transport" evidence="18">
    <location>
        <begin position="938"/>
        <end position="1218"/>
    </location>
</feature>
<feature type="transmembrane region" description="Helical" evidence="17">
    <location>
        <begin position="536"/>
        <end position="557"/>
    </location>
</feature>
<dbReference type="Proteomes" id="UP000186922">
    <property type="component" value="Unassembled WGS sequence"/>
</dbReference>
<evidence type="ECO:0000256" key="11">
    <source>
        <dbReference type="ARBA" id="ARBA00023065"/>
    </source>
</evidence>
<keyword evidence="20" id="KW-1185">Reference proteome</keyword>
<evidence type="ECO:0000256" key="13">
    <source>
        <dbReference type="ARBA" id="ARBA00023303"/>
    </source>
</evidence>
<dbReference type="InterPro" id="IPR005446">
    <property type="entry name" value="VDCC_L_a1su"/>
</dbReference>
<organism evidence="19 20">
    <name type="scientific">Ramazzottius varieornatus</name>
    <name type="common">Water bear</name>
    <name type="synonym">Tardigrade</name>
    <dbReference type="NCBI Taxonomy" id="947166"/>
    <lineage>
        <taxon>Eukaryota</taxon>
        <taxon>Metazoa</taxon>
        <taxon>Ecdysozoa</taxon>
        <taxon>Tardigrada</taxon>
        <taxon>Eutardigrada</taxon>
        <taxon>Parachela</taxon>
        <taxon>Hypsibioidea</taxon>
        <taxon>Ramazzottiidae</taxon>
        <taxon>Ramazzottius</taxon>
    </lineage>
</organism>
<dbReference type="GO" id="GO:0042045">
    <property type="term" value="P:epithelial fluid transport"/>
    <property type="evidence" value="ECO:0007669"/>
    <property type="project" value="UniProtKB-ARBA"/>
</dbReference>
<dbReference type="GO" id="GO:0050906">
    <property type="term" value="P:detection of stimulus involved in sensory perception"/>
    <property type="evidence" value="ECO:0007669"/>
    <property type="project" value="UniProtKB-ARBA"/>
</dbReference>
<comment type="function">
    <text evidence="15">Voltage-sensitive calcium channels (VSCC) mediate the entry of calcium ions into excitable cells and are also involved in a variety of calcium-dependent processes, including muscle contraction, hormone or neurotransmitter release, gene expression, cell motility, cell division and cell death.</text>
</comment>
<feature type="compositionally biased region" description="Low complexity" evidence="16">
    <location>
        <begin position="760"/>
        <end position="773"/>
    </location>
</feature>
<dbReference type="GO" id="GO:0009582">
    <property type="term" value="P:detection of abiotic stimulus"/>
    <property type="evidence" value="ECO:0007669"/>
    <property type="project" value="UniProtKB-ARBA"/>
</dbReference>
<dbReference type="Gene3D" id="1.10.287.70">
    <property type="match status" value="3"/>
</dbReference>
<evidence type="ECO:0000256" key="10">
    <source>
        <dbReference type="ARBA" id="ARBA00022989"/>
    </source>
</evidence>
<dbReference type="GO" id="GO:0016322">
    <property type="term" value="P:neuron remodeling"/>
    <property type="evidence" value="ECO:0007669"/>
    <property type="project" value="UniProtKB-ARBA"/>
</dbReference>
<evidence type="ECO:0000256" key="6">
    <source>
        <dbReference type="ARBA" id="ARBA00022723"/>
    </source>
</evidence>
<keyword evidence="6 14" id="KW-0479">Metal-binding</keyword>
<keyword evidence="3 15" id="KW-0109">Calcium transport</keyword>
<keyword evidence="10 17" id="KW-1133">Transmembrane helix</keyword>
<evidence type="ECO:0000256" key="5">
    <source>
        <dbReference type="ARBA" id="ARBA00022692"/>
    </source>
</evidence>
<feature type="transmembrane region" description="Helical" evidence="17">
    <location>
        <begin position="1070"/>
        <end position="1092"/>
    </location>
</feature>
<evidence type="ECO:0000256" key="14">
    <source>
        <dbReference type="PIRSR" id="PIRSR602077-1"/>
    </source>
</evidence>
<evidence type="ECO:0000256" key="2">
    <source>
        <dbReference type="ARBA" id="ARBA00022448"/>
    </source>
</evidence>
<keyword evidence="13" id="KW-0407">Ion channel</keyword>
<evidence type="ECO:0000256" key="17">
    <source>
        <dbReference type="SAM" id="Phobius"/>
    </source>
</evidence>
<dbReference type="FunFam" id="1.20.120.350:FF:000006">
    <property type="entry name" value="Voltage-dependent L-type calcium channel subunit alpha"/>
    <property type="match status" value="1"/>
</dbReference>
<evidence type="ECO:0000313" key="19">
    <source>
        <dbReference type="EMBL" id="GAU91941.1"/>
    </source>
</evidence>
<protein>
    <recommendedName>
        <fullName evidence="15">Voltage-dependent L-type calcium channel subunit alpha</fullName>
    </recommendedName>
</protein>
<keyword evidence="5 17" id="KW-0812">Transmembrane</keyword>
<feature type="compositionally biased region" description="Basic and acidic residues" evidence="16">
    <location>
        <begin position="818"/>
        <end position="840"/>
    </location>
</feature>
<dbReference type="SUPFAM" id="SSF81324">
    <property type="entry name" value="Voltage-gated potassium channels"/>
    <property type="match status" value="3"/>
</dbReference>
<feature type="transmembrane region" description="Helical" evidence="17">
    <location>
        <begin position="334"/>
        <end position="355"/>
    </location>
</feature>
<feature type="transmembrane region" description="Helical" evidence="17">
    <location>
        <begin position="114"/>
        <end position="133"/>
    </location>
</feature>
<dbReference type="OrthoDB" id="431720at2759"/>
<evidence type="ECO:0000256" key="12">
    <source>
        <dbReference type="ARBA" id="ARBA00023136"/>
    </source>
</evidence>
<feature type="domain" description="Ion transport" evidence="18">
    <location>
        <begin position="503"/>
        <end position="742"/>
    </location>
</feature>
<evidence type="ECO:0000256" key="8">
    <source>
        <dbReference type="ARBA" id="ARBA00022837"/>
    </source>
</evidence>
<evidence type="ECO:0000313" key="20">
    <source>
        <dbReference type="Proteomes" id="UP000186922"/>
    </source>
</evidence>
<dbReference type="Gene3D" id="1.20.120.350">
    <property type="entry name" value="Voltage-gated potassium channels. Chain C"/>
    <property type="match status" value="3"/>
</dbReference>
<feature type="compositionally biased region" description="Basic and acidic residues" evidence="16">
    <location>
        <begin position="776"/>
        <end position="790"/>
    </location>
</feature>
<feature type="binding site" evidence="14">
    <location>
        <position position="1168"/>
    </location>
    <ligand>
        <name>Ca(2+)</name>
        <dbReference type="ChEBI" id="CHEBI:29108"/>
    </ligand>
</feature>
<dbReference type="PRINTS" id="PR01630">
    <property type="entry name" value="LVDCCALPHA1"/>
</dbReference>
<dbReference type="PRINTS" id="PR00167">
    <property type="entry name" value="CACHANNEL"/>
</dbReference>
<feature type="region of interest" description="Disordered" evidence="16">
    <location>
        <begin position="862"/>
        <end position="897"/>
    </location>
</feature>
<feature type="transmembrane region" description="Helical" evidence="17">
    <location>
        <begin position="622"/>
        <end position="646"/>
    </location>
</feature>
<dbReference type="InterPro" id="IPR050599">
    <property type="entry name" value="VDCC_alpha-1_subunit"/>
</dbReference>
<keyword evidence="2" id="KW-0813">Transport</keyword>
<feature type="transmembrane region" description="Helical" evidence="17">
    <location>
        <begin position="503"/>
        <end position="524"/>
    </location>
</feature>
<dbReference type="FunFam" id="1.10.287.70:FF:000117">
    <property type="entry name" value="Voltage-gated Ca2+ channel, alpha subunit"/>
    <property type="match status" value="1"/>
</dbReference>
<feature type="transmembrane region" description="Helical" evidence="17">
    <location>
        <begin position="153"/>
        <end position="174"/>
    </location>
</feature>
<name>A0A1D1UR64_RAMVA</name>
<gene>
    <name evidence="19" type="primary">RvY_04097</name>
    <name evidence="19" type="synonym">RvY_04097.1</name>
    <name evidence="19" type="ORF">RvY_04097-1</name>
</gene>
<evidence type="ECO:0000256" key="3">
    <source>
        <dbReference type="ARBA" id="ARBA00022568"/>
    </source>
</evidence>
<feature type="compositionally biased region" description="Acidic residues" evidence="16">
    <location>
        <begin position="804"/>
        <end position="817"/>
    </location>
</feature>
<feature type="region of interest" description="Disordered" evidence="16">
    <location>
        <begin position="746"/>
        <end position="848"/>
    </location>
</feature>
<dbReference type="FunFam" id="1.10.287.70:FF:000107">
    <property type="entry name" value="Voltage-dependent L-type calcium channel subunit alpha"/>
    <property type="match status" value="1"/>
</dbReference>
<proteinExistence type="inferred from homology"/>
<feature type="compositionally biased region" description="Basic and acidic residues" evidence="16">
    <location>
        <begin position="862"/>
        <end position="876"/>
    </location>
</feature>
<feature type="domain" description="Ion transport" evidence="18">
    <location>
        <begin position="113"/>
        <end position="400"/>
    </location>
</feature>
<evidence type="ECO:0000256" key="4">
    <source>
        <dbReference type="ARBA" id="ARBA00022673"/>
    </source>
</evidence>
<dbReference type="Gene3D" id="6.10.250.2500">
    <property type="match status" value="1"/>
</dbReference>
<keyword evidence="4 15" id="KW-0107">Calcium channel</keyword>
<feature type="transmembrane region" description="Helical" evidence="17">
    <location>
        <begin position="186"/>
        <end position="209"/>
    </location>
</feature>
<dbReference type="InterPro" id="IPR005821">
    <property type="entry name" value="Ion_trans_dom"/>
</dbReference>
<feature type="compositionally biased region" description="Low complexity" evidence="16">
    <location>
        <begin position="1"/>
        <end position="19"/>
    </location>
</feature>
<evidence type="ECO:0000256" key="1">
    <source>
        <dbReference type="ARBA" id="ARBA00004141"/>
    </source>
</evidence>
<evidence type="ECO:0000256" key="16">
    <source>
        <dbReference type="SAM" id="MobiDB-lite"/>
    </source>
</evidence>
<dbReference type="GO" id="GO:0009581">
    <property type="term" value="P:detection of external stimulus"/>
    <property type="evidence" value="ECO:0007669"/>
    <property type="project" value="UniProtKB-ARBA"/>
</dbReference>